<name>A0A5Q5BRB7_MYCSS</name>
<proteinExistence type="predicted"/>
<dbReference type="KEGG" id="mmc:Mmcs_4843"/>
<organism evidence="1">
    <name type="scientific">Mycobacterium sp. (strain MCS)</name>
    <dbReference type="NCBI Taxonomy" id="164756"/>
    <lineage>
        <taxon>Bacteria</taxon>
        <taxon>Bacillati</taxon>
        <taxon>Actinomycetota</taxon>
        <taxon>Actinomycetes</taxon>
        <taxon>Mycobacteriales</taxon>
        <taxon>Mycobacteriaceae</taxon>
        <taxon>Mycobacterium</taxon>
    </lineage>
</organism>
<dbReference type="AlphaFoldDB" id="A0A5Q5BRB7"/>
<evidence type="ECO:0000313" key="1">
    <source>
        <dbReference type="EMBL" id="ABG10947.1"/>
    </source>
</evidence>
<accession>A0A5Q5BRB7</accession>
<protein>
    <submittedName>
        <fullName evidence="1">Uncharacterized protein</fullName>
    </submittedName>
</protein>
<gene>
    <name evidence="1" type="ordered locus">Mmcs_4843</name>
</gene>
<dbReference type="EMBL" id="CP000384">
    <property type="protein sequence ID" value="ABG10947.1"/>
    <property type="molecule type" value="Genomic_DNA"/>
</dbReference>
<reference evidence="1" key="1">
    <citation type="submission" date="2006-06" db="EMBL/GenBank/DDBJ databases">
        <title>Complete sequence of chromosome of Mycobacterium sp. MCS.</title>
        <authorList>
            <consortium name="US DOE Joint Genome Institute"/>
            <person name="Copeland A."/>
            <person name="Lucas S."/>
            <person name="Lapidus A."/>
            <person name="Barry K."/>
            <person name="Detter J.C."/>
            <person name="Glavina del Rio T."/>
            <person name="Hammon N."/>
            <person name="Israni S."/>
            <person name="Dalin E."/>
            <person name="Tice H."/>
            <person name="Pitluck S."/>
            <person name="Martinez M."/>
            <person name="Schmutz J."/>
            <person name="Larimer F."/>
            <person name="Land M."/>
            <person name="Hauser L."/>
            <person name="Kyrpides N."/>
            <person name="Kim E."/>
            <person name="Miller C.D."/>
            <person name="Hughes J.E."/>
            <person name="Anderson A.J."/>
            <person name="Sims R.C."/>
            <person name="Richardson P."/>
        </authorList>
    </citation>
    <scope>NUCLEOTIDE SEQUENCE [LARGE SCALE GENOMIC DNA]</scope>
    <source>
        <strain evidence="1">MCS</strain>
    </source>
</reference>
<sequence length="159" mass="17977">MLDESMNLGVIQRRPVRRVAAGRRPQPVRPHSGSEAAGPCAQSYYALRVTRSYCCSYDLTVSLAESNELRQLSRVLFGQAHRLSVMVGIARGGKEFALSELADELGFEYLSSIQDPIRDLEASELISRIPKVANKVRFRKNKSYAWKWAEELASRYPEQ</sequence>